<feature type="domain" description="NADP-dependent oxidoreductase" evidence="5">
    <location>
        <begin position="17"/>
        <end position="249"/>
    </location>
</feature>
<gene>
    <name evidence="6" type="ORF">JVT61DRAFT_9191</name>
</gene>
<organism evidence="6 7">
    <name type="scientific">Boletus reticuloceps</name>
    <dbReference type="NCBI Taxonomy" id="495285"/>
    <lineage>
        <taxon>Eukaryota</taxon>
        <taxon>Fungi</taxon>
        <taxon>Dikarya</taxon>
        <taxon>Basidiomycota</taxon>
        <taxon>Agaricomycotina</taxon>
        <taxon>Agaricomycetes</taxon>
        <taxon>Agaricomycetidae</taxon>
        <taxon>Boletales</taxon>
        <taxon>Boletineae</taxon>
        <taxon>Boletaceae</taxon>
        <taxon>Boletoideae</taxon>
        <taxon>Boletus</taxon>
    </lineage>
</organism>
<dbReference type="InterPro" id="IPR036812">
    <property type="entry name" value="NAD(P)_OxRdtase_dom_sf"/>
</dbReference>
<dbReference type="CDD" id="cd19120">
    <property type="entry name" value="AKR_AKR3C2-3"/>
    <property type="match status" value="1"/>
</dbReference>
<reference evidence="6" key="1">
    <citation type="submission" date="2021-03" db="EMBL/GenBank/DDBJ databases">
        <title>Evolutionary innovations through gain and loss of genes in the ectomycorrhizal Boletales.</title>
        <authorList>
            <person name="Wu G."/>
            <person name="Miyauchi S."/>
            <person name="Morin E."/>
            <person name="Yang Z.-L."/>
            <person name="Xu J."/>
            <person name="Martin F.M."/>
        </authorList>
    </citation>
    <scope>NUCLEOTIDE SEQUENCE</scope>
    <source>
        <strain evidence="6">BR01</strain>
    </source>
</reference>
<keyword evidence="4" id="KW-0812">Transmembrane</keyword>
<dbReference type="Gene3D" id="3.20.20.100">
    <property type="entry name" value="NADP-dependent oxidoreductase domain"/>
    <property type="match status" value="1"/>
</dbReference>
<comment type="caution">
    <text evidence="6">The sequence shown here is derived from an EMBL/GenBank/DDBJ whole genome shotgun (WGS) entry which is preliminary data.</text>
</comment>
<keyword evidence="4" id="KW-0472">Membrane</keyword>
<evidence type="ECO:0000256" key="2">
    <source>
        <dbReference type="ARBA" id="ARBA00022857"/>
    </source>
</evidence>
<dbReference type="OrthoDB" id="416253at2759"/>
<evidence type="ECO:0000256" key="4">
    <source>
        <dbReference type="SAM" id="Phobius"/>
    </source>
</evidence>
<name>A0A8I2YGM4_9AGAM</name>
<dbReference type="Pfam" id="PF00248">
    <property type="entry name" value="Aldo_ket_red"/>
    <property type="match status" value="1"/>
</dbReference>
<keyword evidence="4" id="KW-1133">Transmembrane helix</keyword>
<dbReference type="InterPro" id="IPR020471">
    <property type="entry name" value="AKR"/>
</dbReference>
<dbReference type="EMBL" id="JAGFBS010000032">
    <property type="protein sequence ID" value="KAG6371829.1"/>
    <property type="molecule type" value="Genomic_DNA"/>
</dbReference>
<dbReference type="SUPFAM" id="SSF51430">
    <property type="entry name" value="NAD(P)-linked oxidoreductase"/>
    <property type="match status" value="1"/>
</dbReference>
<dbReference type="PRINTS" id="PR00069">
    <property type="entry name" value="ALDKETRDTASE"/>
</dbReference>
<dbReference type="InterPro" id="IPR044494">
    <property type="entry name" value="AKR3C2/3"/>
</dbReference>
<accession>A0A8I2YGM4</accession>
<keyword evidence="2" id="KW-0521">NADP</keyword>
<keyword evidence="3" id="KW-0560">Oxidoreductase</keyword>
<keyword evidence="7" id="KW-1185">Reference proteome</keyword>
<dbReference type="PANTHER" id="PTHR43827">
    <property type="entry name" value="2,5-DIKETO-D-GLUCONIC ACID REDUCTASE"/>
    <property type="match status" value="1"/>
</dbReference>
<dbReference type="InterPro" id="IPR023210">
    <property type="entry name" value="NADP_OxRdtase_dom"/>
</dbReference>
<evidence type="ECO:0000313" key="6">
    <source>
        <dbReference type="EMBL" id="KAG6371829.1"/>
    </source>
</evidence>
<comment type="similarity">
    <text evidence="1">Belongs to the aldo/keto reductase family.</text>
</comment>
<evidence type="ECO:0000313" key="7">
    <source>
        <dbReference type="Proteomes" id="UP000683000"/>
    </source>
</evidence>
<dbReference type="GO" id="GO:0016616">
    <property type="term" value="F:oxidoreductase activity, acting on the CH-OH group of donors, NAD or NADP as acceptor"/>
    <property type="evidence" value="ECO:0007669"/>
    <property type="project" value="UniProtKB-ARBA"/>
</dbReference>
<proteinExistence type="inferred from homology"/>
<protein>
    <submittedName>
        <fullName evidence="6">Aldo keto reductase</fullName>
    </submittedName>
</protein>
<dbReference type="PROSITE" id="PS00062">
    <property type="entry name" value="ALDOKETO_REDUCTASE_2"/>
    <property type="match status" value="1"/>
</dbReference>
<dbReference type="GO" id="GO:0016652">
    <property type="term" value="F:oxidoreductase activity, acting on NAD(P)H as acceptor"/>
    <property type="evidence" value="ECO:0007669"/>
    <property type="project" value="InterPro"/>
</dbReference>
<evidence type="ECO:0000256" key="3">
    <source>
        <dbReference type="ARBA" id="ARBA00023002"/>
    </source>
</evidence>
<evidence type="ECO:0000256" key="1">
    <source>
        <dbReference type="ARBA" id="ARBA00007905"/>
    </source>
</evidence>
<dbReference type="PANTHER" id="PTHR43827:SF3">
    <property type="entry name" value="NADP-DEPENDENT OXIDOREDUCTASE DOMAIN-CONTAINING PROTEIN"/>
    <property type="match status" value="1"/>
</dbReference>
<dbReference type="InterPro" id="IPR018170">
    <property type="entry name" value="Aldo/ket_reductase_CS"/>
</dbReference>
<feature type="transmembrane region" description="Helical" evidence="4">
    <location>
        <begin position="304"/>
        <end position="322"/>
    </location>
</feature>
<sequence length="327" mass="35810">MPWGYIRLNSGYAIPSIAFGTWTLGNGQDPIDQVAQSLENGFDHIDTAQSYRNEAEVGVALRESGLSRTDVFITTKYSGTDGLDMDTSIRNSVANLGIEYVDLYLIHAPRLAVPDIPTAWARMEKIREAGFARSIGVSNFDEKDLEILLASAKIKPAVNQILLHPYVYRRQRPILEYAAKHGIVIEAYSALTPITQRPGGPLDAPLNTIASRLGVTTDQVLLAWTKAKGAVVVTTSSKKTRLHGYLTAGDIGTRAYPTFLRNAFAHCVMINLPELTQEDIDTIDAAGAIGEQRSMNTGVTVRKLVNHGLVALALFVVGSYYIDMRIF</sequence>
<evidence type="ECO:0000259" key="5">
    <source>
        <dbReference type="Pfam" id="PF00248"/>
    </source>
</evidence>
<dbReference type="Proteomes" id="UP000683000">
    <property type="component" value="Unassembled WGS sequence"/>
</dbReference>
<dbReference type="AlphaFoldDB" id="A0A8I2YGM4"/>